<dbReference type="Gene3D" id="1.20.120.580">
    <property type="entry name" value="bsu32300-like"/>
    <property type="match status" value="1"/>
</dbReference>
<keyword evidence="1" id="KW-1277">Toxin-antitoxin system</keyword>
<dbReference type="InterPro" id="IPR037038">
    <property type="entry name" value="HepT-like_sf"/>
</dbReference>
<keyword evidence="2" id="KW-0540">Nuclease</keyword>
<dbReference type="Pfam" id="PF01934">
    <property type="entry name" value="HepT-like"/>
    <property type="match status" value="1"/>
</dbReference>
<evidence type="ECO:0000256" key="3">
    <source>
        <dbReference type="ARBA" id="ARBA00022801"/>
    </source>
</evidence>
<dbReference type="GO" id="GO:0016787">
    <property type="term" value="F:hydrolase activity"/>
    <property type="evidence" value="ECO:0007669"/>
    <property type="project" value="UniProtKB-KW"/>
</dbReference>
<dbReference type="OrthoDB" id="3734293at2"/>
<proteinExistence type="inferred from homology"/>
<comment type="similarity">
    <text evidence="4">Belongs to the HepT RNase toxin family.</text>
</comment>
<dbReference type="AlphaFoldDB" id="A0A411YF28"/>
<gene>
    <name evidence="5" type="ORF">ER308_09285</name>
</gene>
<evidence type="ECO:0000256" key="4">
    <source>
        <dbReference type="ARBA" id="ARBA00024207"/>
    </source>
</evidence>
<evidence type="ECO:0000256" key="2">
    <source>
        <dbReference type="ARBA" id="ARBA00022722"/>
    </source>
</evidence>
<dbReference type="GO" id="GO:0004540">
    <property type="term" value="F:RNA nuclease activity"/>
    <property type="evidence" value="ECO:0007669"/>
    <property type="project" value="InterPro"/>
</dbReference>
<dbReference type="EMBL" id="CP036402">
    <property type="protein sequence ID" value="QBI19722.1"/>
    <property type="molecule type" value="Genomic_DNA"/>
</dbReference>
<name>A0A411YF28_9ACTN</name>
<evidence type="ECO:0000313" key="6">
    <source>
        <dbReference type="Proteomes" id="UP000291469"/>
    </source>
</evidence>
<evidence type="ECO:0000256" key="1">
    <source>
        <dbReference type="ARBA" id="ARBA00022649"/>
    </source>
</evidence>
<dbReference type="NCBIfam" id="NF047751">
    <property type="entry name" value="HepT_toxin"/>
    <property type="match status" value="1"/>
</dbReference>
<evidence type="ECO:0000313" key="5">
    <source>
        <dbReference type="EMBL" id="QBI19722.1"/>
    </source>
</evidence>
<accession>A0A411YF28</accession>
<organism evidence="5 6">
    <name type="scientific">Egibacter rhizosphaerae</name>
    <dbReference type="NCBI Taxonomy" id="1670831"/>
    <lineage>
        <taxon>Bacteria</taxon>
        <taxon>Bacillati</taxon>
        <taxon>Actinomycetota</taxon>
        <taxon>Nitriliruptoria</taxon>
        <taxon>Egibacterales</taxon>
        <taxon>Egibacteraceae</taxon>
        <taxon>Egibacter</taxon>
    </lineage>
</organism>
<keyword evidence="6" id="KW-1185">Reference proteome</keyword>
<protein>
    <submittedName>
        <fullName evidence="5">DUF86 domain-containing protein</fullName>
    </submittedName>
</protein>
<dbReference type="KEGG" id="erz:ER308_09285"/>
<dbReference type="PANTHER" id="PTHR33397:SF5">
    <property type="entry name" value="RNASE YUTE-RELATED"/>
    <property type="match status" value="1"/>
</dbReference>
<keyword evidence="3" id="KW-0378">Hydrolase</keyword>
<dbReference type="RefSeq" id="WP_131154719.1">
    <property type="nucleotide sequence ID" value="NZ_CP036402.1"/>
</dbReference>
<dbReference type="PANTHER" id="PTHR33397">
    <property type="entry name" value="UPF0331 PROTEIN YUTE"/>
    <property type="match status" value="1"/>
</dbReference>
<dbReference type="InterPro" id="IPR052379">
    <property type="entry name" value="Type_VII_TA_RNase"/>
</dbReference>
<sequence>MVDPEVVTRRLRELDRRLAQLERLREHGRDTYVADEAVQAQGERHLQVAIQCAIDVALHVAAERSAATPEDYADAFRVLGEAGVIDRVLAGRLAEAAGLRNVLVHAYLTVDPERVWEHLGGLQDLRELASAILVLLEDGPPRG</sequence>
<dbReference type="GO" id="GO:0110001">
    <property type="term" value="C:toxin-antitoxin complex"/>
    <property type="evidence" value="ECO:0007669"/>
    <property type="project" value="InterPro"/>
</dbReference>
<dbReference type="Proteomes" id="UP000291469">
    <property type="component" value="Chromosome"/>
</dbReference>
<dbReference type="InterPro" id="IPR008201">
    <property type="entry name" value="HepT-like"/>
</dbReference>
<reference evidence="5 6" key="1">
    <citation type="submission" date="2019-01" db="EMBL/GenBank/DDBJ databases">
        <title>Egibacter rhizosphaerae EGI 80759T.</title>
        <authorList>
            <person name="Chen D.-D."/>
            <person name="Tian Y."/>
            <person name="Jiao J.-Y."/>
            <person name="Zhang X.-T."/>
            <person name="Zhang Y.-G."/>
            <person name="Zhang Y."/>
            <person name="Xiao M."/>
            <person name="Shu W.-S."/>
            <person name="Li W.-J."/>
        </authorList>
    </citation>
    <scope>NUCLEOTIDE SEQUENCE [LARGE SCALE GENOMIC DNA]</scope>
    <source>
        <strain evidence="5 6">EGI 80759</strain>
    </source>
</reference>